<organism evidence="7 8">
    <name type="scientific">Zostera marina</name>
    <name type="common">Eelgrass</name>
    <dbReference type="NCBI Taxonomy" id="29655"/>
    <lineage>
        <taxon>Eukaryota</taxon>
        <taxon>Viridiplantae</taxon>
        <taxon>Streptophyta</taxon>
        <taxon>Embryophyta</taxon>
        <taxon>Tracheophyta</taxon>
        <taxon>Spermatophyta</taxon>
        <taxon>Magnoliopsida</taxon>
        <taxon>Liliopsida</taxon>
        <taxon>Zosteraceae</taxon>
        <taxon>Zostera</taxon>
    </lineage>
</organism>
<dbReference type="GO" id="GO:0006508">
    <property type="term" value="P:proteolysis"/>
    <property type="evidence" value="ECO:0007669"/>
    <property type="project" value="UniProtKB-KW"/>
</dbReference>
<keyword evidence="5" id="KW-0788">Thiol protease</keyword>
<evidence type="ECO:0000256" key="6">
    <source>
        <dbReference type="PROSITE-ProRule" id="PRU10077"/>
    </source>
</evidence>
<evidence type="ECO:0000313" key="7">
    <source>
        <dbReference type="EMBL" id="KMZ62613.1"/>
    </source>
</evidence>
<evidence type="ECO:0000256" key="2">
    <source>
        <dbReference type="ARBA" id="ARBA00022490"/>
    </source>
</evidence>
<keyword evidence="3" id="KW-0645">Protease</keyword>
<proteinExistence type="inferred from homology"/>
<dbReference type="Proteomes" id="UP000036987">
    <property type="component" value="Unassembled WGS sequence"/>
</dbReference>
<dbReference type="AlphaFoldDB" id="A0A0K9P0X0"/>
<dbReference type="PIRSF" id="PIRSF015592">
    <property type="entry name" value="Prld-crbxl_pptds"/>
    <property type="match status" value="1"/>
</dbReference>
<dbReference type="GO" id="GO:0005829">
    <property type="term" value="C:cytosol"/>
    <property type="evidence" value="ECO:0007669"/>
    <property type="project" value="InterPro"/>
</dbReference>
<evidence type="ECO:0000256" key="5">
    <source>
        <dbReference type="ARBA" id="ARBA00022807"/>
    </source>
</evidence>
<evidence type="ECO:0000256" key="3">
    <source>
        <dbReference type="ARBA" id="ARBA00022670"/>
    </source>
</evidence>
<dbReference type="Gene3D" id="3.40.630.20">
    <property type="entry name" value="Peptidase C15, pyroglutamyl peptidase I-like"/>
    <property type="match status" value="1"/>
</dbReference>
<accession>A0A0K9P0X0</accession>
<evidence type="ECO:0000256" key="4">
    <source>
        <dbReference type="ARBA" id="ARBA00022801"/>
    </source>
</evidence>
<dbReference type="OrthoDB" id="407146at2759"/>
<sequence length="223" mass="24625">MESAEEAPLSVFITGFGKFIGVPYNPTESIVNNLKWFMKVKGMPKGVVIEKCQILVAAGKDALSPLCDFFKSAVEGKEDDPSKLSRTILIHFGVSSAITKFAIESQAINEADFLWEDQLGWVPSNESIIKEDGGIEQIRKTSLPINKIVTELVKMGFPVVVSNDAGRFVCNYVYYNSLRFADGNGIKSLFVHVPLFNQIDEAIQMLFVSSLLEVIASTYACLE</sequence>
<dbReference type="PROSITE" id="PS01334">
    <property type="entry name" value="PYRASE_CYS"/>
    <property type="match status" value="1"/>
</dbReference>
<name>A0A0K9P0X0_ZOSMR</name>
<gene>
    <name evidence="7" type="ORF">ZOSMA_44G00120</name>
</gene>
<reference evidence="8" key="1">
    <citation type="journal article" date="2016" name="Nature">
        <title>The genome of the seagrass Zostera marina reveals angiosperm adaptation to the sea.</title>
        <authorList>
            <person name="Olsen J.L."/>
            <person name="Rouze P."/>
            <person name="Verhelst B."/>
            <person name="Lin Y.-C."/>
            <person name="Bayer T."/>
            <person name="Collen J."/>
            <person name="Dattolo E."/>
            <person name="De Paoli E."/>
            <person name="Dittami S."/>
            <person name="Maumus F."/>
            <person name="Michel G."/>
            <person name="Kersting A."/>
            <person name="Lauritano C."/>
            <person name="Lohaus R."/>
            <person name="Toepel M."/>
            <person name="Tonon T."/>
            <person name="Vanneste K."/>
            <person name="Amirebrahimi M."/>
            <person name="Brakel J."/>
            <person name="Bostroem C."/>
            <person name="Chovatia M."/>
            <person name="Grimwood J."/>
            <person name="Jenkins J.W."/>
            <person name="Jueterbock A."/>
            <person name="Mraz A."/>
            <person name="Stam W.T."/>
            <person name="Tice H."/>
            <person name="Bornberg-Bauer E."/>
            <person name="Green P.J."/>
            <person name="Pearson G.A."/>
            <person name="Procaccini G."/>
            <person name="Duarte C.M."/>
            <person name="Schmutz J."/>
            <person name="Reusch T.B.H."/>
            <person name="Van de Peer Y."/>
        </authorList>
    </citation>
    <scope>NUCLEOTIDE SEQUENCE [LARGE SCALE GENOMIC DNA]</scope>
    <source>
        <strain evidence="8">cv. Finnish</strain>
    </source>
</reference>
<keyword evidence="2" id="KW-0963">Cytoplasm</keyword>
<feature type="active site" evidence="6">
    <location>
        <position position="170"/>
    </location>
</feature>
<protein>
    <recommendedName>
        <fullName evidence="6">Pyroglutamyl-peptidase I</fullName>
        <ecNumber evidence="6">3.4.19.3</ecNumber>
    </recommendedName>
</protein>
<dbReference type="SUPFAM" id="SSF53182">
    <property type="entry name" value="Pyrrolidone carboxyl peptidase (pyroglutamate aminopeptidase)"/>
    <property type="match status" value="1"/>
</dbReference>
<dbReference type="STRING" id="29655.A0A0K9P0X0"/>
<dbReference type="FunFam" id="3.40.630.20:FF:000003">
    <property type="entry name" value="Pyrrolidone-carboxylate peptidase isoform A"/>
    <property type="match status" value="1"/>
</dbReference>
<dbReference type="Pfam" id="PF01470">
    <property type="entry name" value="Peptidase_C15"/>
    <property type="match status" value="1"/>
</dbReference>
<evidence type="ECO:0000256" key="1">
    <source>
        <dbReference type="ARBA" id="ARBA00006641"/>
    </source>
</evidence>
<comment type="similarity">
    <text evidence="1">Belongs to the peptidase C15 family.</text>
</comment>
<comment type="catalytic activity">
    <reaction evidence="6">
        <text>Release of an N-terminal pyroglutamyl group from a polypeptide, the second amino acid generally not being Pro.</text>
        <dbReference type="EC" id="3.4.19.3"/>
    </reaction>
</comment>
<dbReference type="GO" id="GO:0016920">
    <property type="term" value="F:pyroglutamyl-peptidase activity"/>
    <property type="evidence" value="ECO:0007669"/>
    <property type="project" value="UniProtKB-EC"/>
</dbReference>
<dbReference type="PANTHER" id="PTHR23402:SF1">
    <property type="entry name" value="PYROGLUTAMYL-PEPTIDASE I"/>
    <property type="match status" value="1"/>
</dbReference>
<dbReference type="InterPro" id="IPR036440">
    <property type="entry name" value="Peptidase_C15-like_sf"/>
</dbReference>
<keyword evidence="8" id="KW-1185">Reference proteome</keyword>
<dbReference type="InterPro" id="IPR016125">
    <property type="entry name" value="Peptidase_C15-like"/>
</dbReference>
<dbReference type="CDD" id="cd00501">
    <property type="entry name" value="Peptidase_C15"/>
    <property type="match status" value="1"/>
</dbReference>
<dbReference type="InterPro" id="IPR000816">
    <property type="entry name" value="Peptidase_C15"/>
</dbReference>
<dbReference type="EC" id="3.4.19.3" evidence="6"/>
<dbReference type="EMBL" id="LFYR01001330">
    <property type="protein sequence ID" value="KMZ62613.1"/>
    <property type="molecule type" value="Genomic_DNA"/>
</dbReference>
<dbReference type="PANTHER" id="PTHR23402">
    <property type="entry name" value="PROTEASE FAMILY C15 PYROGLUTAMYL-PEPTIDASE I-RELATED"/>
    <property type="match status" value="1"/>
</dbReference>
<keyword evidence="4" id="KW-0378">Hydrolase</keyword>
<comment type="caution">
    <text evidence="7">The sequence shown here is derived from an EMBL/GenBank/DDBJ whole genome shotgun (WGS) entry which is preliminary data.</text>
</comment>
<dbReference type="InterPro" id="IPR033694">
    <property type="entry name" value="PGPEP1_Cys_AS"/>
</dbReference>
<evidence type="ECO:0000313" key="8">
    <source>
        <dbReference type="Proteomes" id="UP000036987"/>
    </source>
</evidence>
<dbReference type="OMA" id="SHIIWIH"/>